<dbReference type="AlphaFoldDB" id="A0A2K9NRP7"/>
<dbReference type="PANTHER" id="PTHR38847">
    <property type="match status" value="1"/>
</dbReference>
<dbReference type="EMBL" id="CP025704">
    <property type="protein sequence ID" value="AUN98200.1"/>
    <property type="molecule type" value="Genomic_DNA"/>
</dbReference>
<proteinExistence type="predicted"/>
<accession>A0A2K9NRP7</accession>
<organism evidence="1 2">
    <name type="scientific">Bacteriovorax stolpii</name>
    <name type="common">Bdellovibrio stolpii</name>
    <dbReference type="NCBI Taxonomy" id="960"/>
    <lineage>
        <taxon>Bacteria</taxon>
        <taxon>Pseudomonadati</taxon>
        <taxon>Bdellovibrionota</taxon>
        <taxon>Bacteriovoracia</taxon>
        <taxon>Bacteriovoracales</taxon>
        <taxon>Bacteriovoracaceae</taxon>
        <taxon>Bacteriovorax</taxon>
    </lineage>
</organism>
<gene>
    <name evidence="1" type="ORF">C0V70_08795</name>
</gene>
<evidence type="ECO:0000313" key="2">
    <source>
        <dbReference type="Proteomes" id="UP000235584"/>
    </source>
</evidence>
<name>A0A2K9NRP7_BACTC</name>
<dbReference type="KEGG" id="bsto:C0V70_08795"/>
<protein>
    <submittedName>
        <fullName evidence="1">Uncharacterized protein</fullName>
    </submittedName>
</protein>
<dbReference type="Pfam" id="PF14273">
    <property type="entry name" value="DUF4360"/>
    <property type="match status" value="1"/>
</dbReference>
<dbReference type="Proteomes" id="UP000235584">
    <property type="component" value="Chromosome"/>
</dbReference>
<dbReference type="PANTHER" id="PTHR38847:SF1">
    <property type="entry name" value="PSEUDOURIDINE SYNTHASE RSUA_RLUA-LIKE DOMAIN-CONTAINING PROTEIN"/>
    <property type="match status" value="1"/>
</dbReference>
<keyword evidence="2" id="KW-1185">Reference proteome</keyword>
<sequence length="250" mass="26678">MKTLITALSFLSLTTATSLYAADFKLQNIRVGGVGCPSELTTIVLAPDASSASLIFSQFESRVPVLNAGPKVSRNISTLNCNIFLDVKVPAGVKLDALEVAYDMRGFTTLDRGVQGSFKSFLVSKSGLGTESVGSRNPETLAERSWFNTFSNQEEDFTVSALKSIAIPSQCARGSATDIVSIRLQHTLSSQILAGFESQSQGSITMDTSDIKGGLRLRALTSSCGSQPQTQPGRNCRLVRVGGRTQQVCI</sequence>
<dbReference type="InterPro" id="IPR025649">
    <property type="entry name" value="DUF4360"/>
</dbReference>
<dbReference type="RefSeq" id="WP_102243491.1">
    <property type="nucleotide sequence ID" value="NZ_CP025704.1"/>
</dbReference>
<reference evidence="1 2" key="1">
    <citation type="submission" date="2018-01" db="EMBL/GenBank/DDBJ databases">
        <title>Complete genome sequence of Bacteriovorax stolpii DSM12778.</title>
        <authorList>
            <person name="Tang B."/>
            <person name="Chang J."/>
        </authorList>
    </citation>
    <scope>NUCLEOTIDE SEQUENCE [LARGE SCALE GENOMIC DNA]</scope>
    <source>
        <strain evidence="1 2">DSM 12778</strain>
    </source>
</reference>
<evidence type="ECO:0000313" key="1">
    <source>
        <dbReference type="EMBL" id="AUN98200.1"/>
    </source>
</evidence>